<organism evidence="5 6">
    <name type="scientific">Microbacterium nanhaiense</name>
    <dbReference type="NCBI Taxonomy" id="1301026"/>
    <lineage>
        <taxon>Bacteria</taxon>
        <taxon>Bacillati</taxon>
        <taxon>Actinomycetota</taxon>
        <taxon>Actinomycetes</taxon>
        <taxon>Micrococcales</taxon>
        <taxon>Microbacteriaceae</taxon>
        <taxon>Microbacterium</taxon>
    </lineage>
</organism>
<accession>A0ABQ2N3J9</accession>
<reference evidence="6" key="1">
    <citation type="journal article" date="2019" name="Int. J. Syst. Evol. Microbiol.">
        <title>The Global Catalogue of Microorganisms (GCM) 10K type strain sequencing project: providing services to taxonomists for standard genome sequencing and annotation.</title>
        <authorList>
            <consortium name="The Broad Institute Genomics Platform"/>
            <consortium name="The Broad Institute Genome Sequencing Center for Infectious Disease"/>
            <person name="Wu L."/>
            <person name="Ma J."/>
        </authorList>
    </citation>
    <scope>NUCLEOTIDE SEQUENCE [LARGE SCALE GENOMIC DNA]</scope>
    <source>
        <strain evidence="6">CGMCC 4.7181</strain>
    </source>
</reference>
<evidence type="ECO:0000256" key="1">
    <source>
        <dbReference type="ARBA" id="ARBA00022801"/>
    </source>
</evidence>
<feature type="domain" description="DUF5597" evidence="4">
    <location>
        <begin position="333"/>
        <end position="478"/>
    </location>
</feature>
<feature type="domain" description="Glycoside hydrolase family 42 N-terminal" evidence="3">
    <location>
        <begin position="52"/>
        <end position="195"/>
    </location>
</feature>
<evidence type="ECO:0000313" key="6">
    <source>
        <dbReference type="Proteomes" id="UP000638043"/>
    </source>
</evidence>
<dbReference type="Pfam" id="PF18120">
    <property type="entry name" value="DUF5597"/>
    <property type="match status" value="1"/>
</dbReference>
<dbReference type="EMBL" id="BMMQ01000007">
    <property type="protein sequence ID" value="GGO65434.1"/>
    <property type="molecule type" value="Genomic_DNA"/>
</dbReference>
<evidence type="ECO:0000313" key="5">
    <source>
        <dbReference type="EMBL" id="GGO65434.1"/>
    </source>
</evidence>
<comment type="caution">
    <text evidence="5">The sequence shown here is derived from an EMBL/GenBank/DDBJ whole genome shotgun (WGS) entry which is preliminary data.</text>
</comment>
<dbReference type="InterPro" id="IPR013529">
    <property type="entry name" value="Glyco_hydro_42_N"/>
</dbReference>
<dbReference type="Gene3D" id="2.60.220.20">
    <property type="entry name" value="putative beta-Galactosidase from caulobacter crescentus"/>
    <property type="match status" value="1"/>
</dbReference>
<dbReference type="Gene3D" id="3.20.20.80">
    <property type="entry name" value="Glycosidases"/>
    <property type="match status" value="1"/>
</dbReference>
<keyword evidence="2" id="KW-0326">Glycosidase</keyword>
<dbReference type="SUPFAM" id="SSF51445">
    <property type="entry name" value="(Trans)glycosidases"/>
    <property type="match status" value="1"/>
</dbReference>
<keyword evidence="1" id="KW-0378">Hydrolase</keyword>
<proteinExistence type="predicted"/>
<name>A0ABQ2N3J9_9MICO</name>
<sequence length="495" mass="54254">MTAPDTAVGPLPRIERTGSAFRLLVDERPFFMRGGELGNSAAHRPYLESRWDRLVSLGLNAIIAPATWELIEPVEGEFDWTSVDELIEDAAAHGMRIVLLWFGSWKNSMSSYAPEWVKTDTARFPRCRDRNGRALEILTPFSDSNRDADARAFAALMAHLREVDTARTVIMVQVENEIGIMPEARDYGPLAEAAYDGSEDEEVFMARAFARYVEVVARAGRAELALPLFVNAALIRPGATPGQYPGAGPLPHLAEVWREYAPTIDFLAPDIYFPNFAEWAARYATPENPLFIPEALRSVDASVNALYAFGEHSALGFAAFGIENIGSPADAMLAASYELLRQLEPLLADAAGTGRSRGLLPPHGAHRPPHRVALGGYTLSVDYERLVPPGLADGVINEADDRPDSATLLPAGAIVIQTGDDEFIIAGTGVTVTFEPRPVDGASAGILRCDEGGFDDDGRWRTLRRLNGDETHQGRHVRLVPGQFSMQRVALYRYR</sequence>
<keyword evidence="6" id="KW-1185">Reference proteome</keyword>
<dbReference type="Proteomes" id="UP000638043">
    <property type="component" value="Unassembled WGS sequence"/>
</dbReference>
<evidence type="ECO:0000256" key="2">
    <source>
        <dbReference type="ARBA" id="ARBA00023295"/>
    </source>
</evidence>
<protein>
    <submittedName>
        <fullName evidence="5">Beta-galactosidase</fullName>
    </submittedName>
</protein>
<dbReference type="Pfam" id="PF02449">
    <property type="entry name" value="Glyco_hydro_42"/>
    <property type="match status" value="1"/>
</dbReference>
<dbReference type="InterPro" id="IPR040719">
    <property type="entry name" value="DUF5597"/>
</dbReference>
<gene>
    <name evidence="5" type="ORF">GCM10010910_22580</name>
</gene>
<dbReference type="InterPro" id="IPR017853">
    <property type="entry name" value="GH"/>
</dbReference>
<evidence type="ECO:0000259" key="3">
    <source>
        <dbReference type="Pfam" id="PF02449"/>
    </source>
</evidence>
<dbReference type="RefSeq" id="WP_229661277.1">
    <property type="nucleotide sequence ID" value="NZ_BMMQ01000007.1"/>
</dbReference>
<evidence type="ECO:0000259" key="4">
    <source>
        <dbReference type="Pfam" id="PF18120"/>
    </source>
</evidence>